<sequence length="636" mass="66963">MPPKRSRPAWAPAQNSPPAPPSSEDAKPNVEQLNAALEAGPDGSLPSDPLANNEPEPITAPATSQPAASASSSAPKGKKSIAAPKFAGRRSQAKREELQRAEEEKRRAVNEARAAEEAAKARRERGARREGGRGGDGRGRGGGRGRDRGRGGYMGERERNRQDAVASGPFSAGQVHKEARQVRRGPSSSGWTGLQPGAAQREDSRPSSRRSWSHATPKTGSGGGSGSGGGGGGSNRSGVKKEGGSSIDAKPDPNGDLSMAEQQGGRVIIDGGDISSDEEDAEKGLRRMNVEDLAVIDITQDDDEYDAFAPVRVARIAHKERSLGINAEGATNQDGTITVDANDVAAVNAAEKGKGKQKATGDVKIIGEHKLFQAVYSDSEDDADVKPDPEGEPETDTGSSPPGPGPQLQSDFPAGPPSSPETRAKGKEKIKARALSPLPSGMPEYQTREEVEEWERYQNDLKIVRAELGPNTSTDSDGDAVMDAEKSGEDKRADKVYLFQFPPVLPDLQTITVKPDPETANGDTDVMNIDPQPNNQAKPITVSDNTASDIRQQPNLPSGAVGKLKVHASGRVTLDWGGTALSLAMGTEASFLQDVMLASLPDRKDDGRVEGEGMAVSMGQVKGKFVVTPDWGAILG</sequence>
<organism evidence="1 2">
    <name type="scientific">Vermiconidia calcicola</name>
    <dbReference type="NCBI Taxonomy" id="1690605"/>
    <lineage>
        <taxon>Eukaryota</taxon>
        <taxon>Fungi</taxon>
        <taxon>Dikarya</taxon>
        <taxon>Ascomycota</taxon>
        <taxon>Pezizomycotina</taxon>
        <taxon>Dothideomycetes</taxon>
        <taxon>Dothideomycetidae</taxon>
        <taxon>Mycosphaerellales</taxon>
        <taxon>Extremaceae</taxon>
        <taxon>Vermiconidia</taxon>
    </lineage>
</organism>
<keyword evidence="2" id="KW-1185">Reference proteome</keyword>
<dbReference type="EMBL" id="JAUTXU010000072">
    <property type="protein sequence ID" value="KAK3712005.1"/>
    <property type="molecule type" value="Genomic_DNA"/>
</dbReference>
<gene>
    <name evidence="1" type="ORF">LTR37_009317</name>
</gene>
<dbReference type="Proteomes" id="UP001281147">
    <property type="component" value="Unassembled WGS sequence"/>
</dbReference>
<reference evidence="1" key="1">
    <citation type="submission" date="2023-07" db="EMBL/GenBank/DDBJ databases">
        <title>Black Yeasts Isolated from many extreme environments.</title>
        <authorList>
            <person name="Coleine C."/>
            <person name="Stajich J.E."/>
            <person name="Selbmann L."/>
        </authorList>
    </citation>
    <scope>NUCLEOTIDE SEQUENCE</scope>
    <source>
        <strain evidence="1">CCFEE 5714</strain>
    </source>
</reference>
<evidence type="ECO:0000313" key="2">
    <source>
        <dbReference type="Proteomes" id="UP001281147"/>
    </source>
</evidence>
<comment type="caution">
    <text evidence="1">The sequence shown here is derived from an EMBL/GenBank/DDBJ whole genome shotgun (WGS) entry which is preliminary data.</text>
</comment>
<proteinExistence type="predicted"/>
<accession>A0ACC3N9G8</accession>
<name>A0ACC3N9G8_9PEZI</name>
<protein>
    <submittedName>
        <fullName evidence="1">Uncharacterized protein</fullName>
    </submittedName>
</protein>
<evidence type="ECO:0000313" key="1">
    <source>
        <dbReference type="EMBL" id="KAK3712005.1"/>
    </source>
</evidence>